<dbReference type="InParanoid" id="A0A6P8YQZ0"/>
<gene>
    <name evidence="2" type="primary">LOC117644226</name>
</gene>
<evidence type="ECO:0000313" key="2">
    <source>
        <dbReference type="RefSeq" id="XP_034239386.1"/>
    </source>
</evidence>
<dbReference type="RefSeq" id="XP_034239386.1">
    <property type="nucleotide sequence ID" value="XM_034383495.1"/>
</dbReference>
<reference evidence="2" key="1">
    <citation type="submission" date="2025-08" db="UniProtKB">
        <authorList>
            <consortium name="RefSeq"/>
        </authorList>
    </citation>
    <scope>IDENTIFICATION</scope>
    <source>
        <tissue evidence="2">Total insect</tissue>
    </source>
</reference>
<organism evidence="2">
    <name type="scientific">Thrips palmi</name>
    <name type="common">Melon thrips</name>
    <dbReference type="NCBI Taxonomy" id="161013"/>
    <lineage>
        <taxon>Eukaryota</taxon>
        <taxon>Metazoa</taxon>
        <taxon>Ecdysozoa</taxon>
        <taxon>Arthropoda</taxon>
        <taxon>Hexapoda</taxon>
        <taxon>Insecta</taxon>
        <taxon>Pterygota</taxon>
        <taxon>Neoptera</taxon>
        <taxon>Paraneoptera</taxon>
        <taxon>Thysanoptera</taxon>
        <taxon>Terebrantia</taxon>
        <taxon>Thripoidea</taxon>
        <taxon>Thripidae</taxon>
        <taxon>Thrips</taxon>
    </lineage>
</organism>
<evidence type="ECO:0000313" key="1">
    <source>
        <dbReference type="Proteomes" id="UP000515158"/>
    </source>
</evidence>
<proteinExistence type="predicted"/>
<dbReference type="KEGG" id="tpal:117644226"/>
<keyword evidence="1" id="KW-1185">Reference proteome</keyword>
<accession>A0A6P8YQZ0</accession>
<dbReference type="AlphaFoldDB" id="A0A6P8YQZ0"/>
<protein>
    <submittedName>
        <fullName evidence="2">Uncharacterized protein LOC117644226</fullName>
    </submittedName>
</protein>
<dbReference type="GeneID" id="117644226"/>
<name>A0A6P8YQZ0_THRPL</name>
<dbReference type="Proteomes" id="UP000515158">
    <property type="component" value="Unplaced"/>
</dbReference>
<sequence>MFINVAVAGASHVPQIRHVNAAEVVETGGLLTRKREIERLRMLQVNAEKITLQTAAEQLLAEGADAVSQLAQPVIKTKKVASRRNLRPSEAQRLQEELAKIGCFGDKSGRTRLCKDYNVFINSEKLSIALLKYRRKPAKLHQAVLKLALPEKILRLDGISRTGKKGCVGISSDITESITLYVSAVYRAAGGDVAEIDYDPDAKLKNLLDAALVAGHLCGALIR</sequence>